<keyword evidence="8" id="KW-1185">Reference proteome</keyword>
<dbReference type="GO" id="GO:0005802">
    <property type="term" value="C:trans-Golgi network"/>
    <property type="evidence" value="ECO:0007669"/>
    <property type="project" value="TreeGrafter"/>
</dbReference>
<evidence type="ECO:0000256" key="2">
    <source>
        <dbReference type="ARBA" id="ARBA00022741"/>
    </source>
</evidence>
<feature type="region of interest" description="Disordered" evidence="6">
    <location>
        <begin position="68"/>
        <end position="109"/>
    </location>
</feature>
<keyword evidence="5" id="KW-0472">Membrane</keyword>
<dbReference type="GO" id="GO:0005768">
    <property type="term" value="C:endosome"/>
    <property type="evidence" value="ECO:0007669"/>
    <property type="project" value="TreeGrafter"/>
</dbReference>
<evidence type="ECO:0000256" key="6">
    <source>
        <dbReference type="SAM" id="MobiDB-lite"/>
    </source>
</evidence>
<keyword evidence="2 5" id="KW-0547">Nucleotide-binding</keyword>
<evidence type="ECO:0000256" key="5">
    <source>
        <dbReference type="RuleBase" id="RU367084"/>
    </source>
</evidence>
<comment type="similarity">
    <text evidence="5">Belongs to the PI3/PI4-kinase family. Type II PI4K subfamily.</text>
</comment>
<dbReference type="Proteomes" id="UP000762676">
    <property type="component" value="Unassembled WGS sequence"/>
</dbReference>
<evidence type="ECO:0000256" key="1">
    <source>
        <dbReference type="ARBA" id="ARBA00022679"/>
    </source>
</evidence>
<sequence length="195" mass="20899">MIEFTDDESGVSGAFTPTDLGQSSLINIPSRPPTLIPDPQGATEMIPPFHNGETSRVTFAPYNYNGYAEKDSYQGQKGPRSPRGSGQGSKEKSPLLGPRPDIDQSGLWNSFPDDPQFEGIVLACELAIEANVFPERIYQGSSGSYFVKNIEGVISETALGTIESVLPHCDVRSAAYTTPSHIILTLGGPDLALNP</sequence>
<keyword evidence="4 5" id="KW-0067">ATP-binding</keyword>
<dbReference type="GO" id="GO:0005886">
    <property type="term" value="C:plasma membrane"/>
    <property type="evidence" value="ECO:0007669"/>
    <property type="project" value="TreeGrafter"/>
</dbReference>
<comment type="subcellular location">
    <subcellularLocation>
        <location evidence="5">Membrane</location>
        <topology evidence="5">Peripheral membrane protein</topology>
    </subcellularLocation>
</comment>
<organism evidence="7 8">
    <name type="scientific">Elysia marginata</name>
    <dbReference type="NCBI Taxonomy" id="1093978"/>
    <lineage>
        <taxon>Eukaryota</taxon>
        <taxon>Metazoa</taxon>
        <taxon>Spiralia</taxon>
        <taxon>Lophotrochozoa</taxon>
        <taxon>Mollusca</taxon>
        <taxon>Gastropoda</taxon>
        <taxon>Heterobranchia</taxon>
        <taxon>Euthyneura</taxon>
        <taxon>Panpulmonata</taxon>
        <taxon>Sacoglossa</taxon>
        <taxon>Placobranchoidea</taxon>
        <taxon>Plakobranchidae</taxon>
        <taxon>Elysia</taxon>
    </lineage>
</organism>
<gene>
    <name evidence="7" type="ORF">ElyMa_004798500</name>
</gene>
<proteinExistence type="inferred from homology"/>
<evidence type="ECO:0000256" key="3">
    <source>
        <dbReference type="ARBA" id="ARBA00022777"/>
    </source>
</evidence>
<dbReference type="PANTHER" id="PTHR12865">
    <property type="entry name" value="PHOSPHATIDYLINOSITOL 4-KINASE TYPE-II"/>
    <property type="match status" value="1"/>
</dbReference>
<keyword evidence="3 5" id="KW-0418">Kinase</keyword>
<dbReference type="GO" id="GO:0005524">
    <property type="term" value="F:ATP binding"/>
    <property type="evidence" value="ECO:0007669"/>
    <property type="project" value="UniProtKB-UniRule"/>
</dbReference>
<comment type="caution">
    <text evidence="7">The sequence shown here is derived from an EMBL/GenBank/DDBJ whole genome shotgun (WGS) entry which is preliminary data.</text>
</comment>
<dbReference type="InterPro" id="IPR039756">
    <property type="entry name" value="Lsb6/PI4K2"/>
</dbReference>
<dbReference type="EMBL" id="BMAT01009626">
    <property type="protein sequence ID" value="GFS10079.1"/>
    <property type="molecule type" value="Genomic_DNA"/>
</dbReference>
<dbReference type="AlphaFoldDB" id="A0AAV4IIB0"/>
<keyword evidence="1 5" id="KW-0808">Transferase</keyword>
<evidence type="ECO:0000256" key="4">
    <source>
        <dbReference type="ARBA" id="ARBA00022840"/>
    </source>
</evidence>
<dbReference type="GO" id="GO:0005765">
    <property type="term" value="C:lysosomal membrane"/>
    <property type="evidence" value="ECO:0007669"/>
    <property type="project" value="TreeGrafter"/>
</dbReference>
<reference evidence="7 8" key="1">
    <citation type="journal article" date="2021" name="Elife">
        <title>Chloroplast acquisition without the gene transfer in kleptoplastic sea slugs, Plakobranchus ocellatus.</title>
        <authorList>
            <person name="Maeda T."/>
            <person name="Takahashi S."/>
            <person name="Yoshida T."/>
            <person name="Shimamura S."/>
            <person name="Takaki Y."/>
            <person name="Nagai Y."/>
            <person name="Toyoda A."/>
            <person name="Suzuki Y."/>
            <person name="Arimoto A."/>
            <person name="Ishii H."/>
            <person name="Satoh N."/>
            <person name="Nishiyama T."/>
            <person name="Hasebe M."/>
            <person name="Maruyama T."/>
            <person name="Minagawa J."/>
            <person name="Obokata J."/>
            <person name="Shigenobu S."/>
        </authorList>
    </citation>
    <scope>NUCLEOTIDE SEQUENCE [LARGE SCALE GENOMIC DNA]</scope>
</reference>
<evidence type="ECO:0000313" key="7">
    <source>
        <dbReference type="EMBL" id="GFS10079.1"/>
    </source>
</evidence>
<dbReference type="GO" id="GO:0007032">
    <property type="term" value="P:endosome organization"/>
    <property type="evidence" value="ECO:0007669"/>
    <property type="project" value="TreeGrafter"/>
</dbReference>
<protein>
    <recommendedName>
        <fullName evidence="5">Phosphatidylinositol 4-kinase type 2</fullName>
        <ecNumber evidence="5">2.7.1.67</ecNumber>
    </recommendedName>
</protein>
<dbReference type="GO" id="GO:0004430">
    <property type="term" value="F:1-phosphatidylinositol 4-kinase activity"/>
    <property type="evidence" value="ECO:0007669"/>
    <property type="project" value="UniProtKB-UniRule"/>
</dbReference>
<dbReference type="PANTHER" id="PTHR12865:SF1">
    <property type="entry name" value="PHOSPHATIDYLINOSITOL 4-KINASE TYPE 2"/>
    <property type="match status" value="1"/>
</dbReference>
<evidence type="ECO:0000313" key="8">
    <source>
        <dbReference type="Proteomes" id="UP000762676"/>
    </source>
</evidence>
<dbReference type="EC" id="2.7.1.67" evidence="5"/>
<dbReference type="GO" id="GO:0007030">
    <property type="term" value="P:Golgi organization"/>
    <property type="evidence" value="ECO:0007669"/>
    <property type="project" value="TreeGrafter"/>
</dbReference>
<dbReference type="GO" id="GO:0046854">
    <property type="term" value="P:phosphatidylinositol phosphate biosynthetic process"/>
    <property type="evidence" value="ECO:0007669"/>
    <property type="project" value="UniProtKB-UniRule"/>
</dbReference>
<feature type="region of interest" description="Disordered" evidence="6">
    <location>
        <begin position="1"/>
        <end position="52"/>
    </location>
</feature>
<name>A0AAV4IIB0_9GAST</name>
<accession>A0AAV4IIB0</accession>
<comment type="catalytic activity">
    <reaction evidence="5">
        <text>a 1,2-diacyl-sn-glycero-3-phospho-(1D-myo-inositol) + ATP = a 1,2-diacyl-sn-glycero-3-phospho-(1D-myo-inositol 4-phosphate) + ADP + H(+)</text>
        <dbReference type="Rhea" id="RHEA:19877"/>
        <dbReference type="ChEBI" id="CHEBI:15378"/>
        <dbReference type="ChEBI" id="CHEBI:30616"/>
        <dbReference type="ChEBI" id="CHEBI:57880"/>
        <dbReference type="ChEBI" id="CHEBI:58178"/>
        <dbReference type="ChEBI" id="CHEBI:456216"/>
        <dbReference type="EC" id="2.7.1.67"/>
    </reaction>
</comment>